<sequence length="99" mass="11827">MLIICLQNPLSLQLLFRANFSVPCSFLLTPVYNYAFISNSLMHRSKKRRTVFKWDGIFKRRTILKRRTVCKKDLFYAKKCLRIRFYPIFQDLKGSGPYP</sequence>
<keyword evidence="1" id="KW-0472">Membrane</keyword>
<gene>
    <name evidence="2" type="ORF">MSSAC_3676</name>
</gene>
<keyword evidence="1" id="KW-0812">Transmembrane</keyword>
<dbReference type="AlphaFoldDB" id="A0A0E3LE22"/>
<reference evidence="2 3" key="1">
    <citation type="submission" date="2014-07" db="EMBL/GenBank/DDBJ databases">
        <title>Methanogenic archaea and the global carbon cycle.</title>
        <authorList>
            <person name="Henriksen J.R."/>
            <person name="Luke J."/>
            <person name="Reinhart S."/>
            <person name="Benedict M.N."/>
            <person name="Youngblut N.D."/>
            <person name="Metcalf M.E."/>
            <person name="Whitaker R.J."/>
            <person name="Metcalf W.W."/>
        </authorList>
    </citation>
    <scope>NUCLEOTIDE SEQUENCE [LARGE SCALE GENOMIC DNA]</scope>
    <source>
        <strain evidence="2 3">C2J</strain>
    </source>
</reference>
<dbReference type="EMBL" id="CP009508">
    <property type="protein sequence ID" value="AKB38266.1"/>
    <property type="molecule type" value="Genomic_DNA"/>
</dbReference>
<protein>
    <submittedName>
        <fullName evidence="2">Uncharacterized protein</fullName>
    </submittedName>
</protein>
<evidence type="ECO:0000256" key="1">
    <source>
        <dbReference type="SAM" id="Phobius"/>
    </source>
</evidence>
<dbReference type="PATRIC" id="fig|1434118.4.peg.4742"/>
<proteinExistence type="predicted"/>
<organism evidence="2 3">
    <name type="scientific">Methanosarcina siciliae C2J</name>
    <dbReference type="NCBI Taxonomy" id="1434118"/>
    <lineage>
        <taxon>Archaea</taxon>
        <taxon>Methanobacteriati</taxon>
        <taxon>Methanobacteriota</taxon>
        <taxon>Stenosarchaea group</taxon>
        <taxon>Methanomicrobia</taxon>
        <taxon>Methanosarcinales</taxon>
        <taxon>Methanosarcinaceae</taxon>
        <taxon>Methanosarcina</taxon>
    </lineage>
</organism>
<evidence type="ECO:0000313" key="3">
    <source>
        <dbReference type="Proteomes" id="UP000033123"/>
    </source>
</evidence>
<accession>A0A0E3LE22</accession>
<keyword evidence="1" id="KW-1133">Transmembrane helix</keyword>
<name>A0A0E3LE22_9EURY</name>
<feature type="transmembrane region" description="Helical" evidence="1">
    <location>
        <begin position="20"/>
        <end position="42"/>
    </location>
</feature>
<dbReference type="KEGG" id="msj:MSSAC_3676"/>
<dbReference type="HOGENOM" id="CLU_2313839_0_0_2"/>
<dbReference type="STRING" id="1434118.MSSAC_3676"/>
<dbReference type="Proteomes" id="UP000033123">
    <property type="component" value="Chromosome"/>
</dbReference>
<evidence type="ECO:0000313" key="2">
    <source>
        <dbReference type="EMBL" id="AKB38266.1"/>
    </source>
</evidence>